<name>A0ABZ2SV12_9ENTE</name>
<reference evidence="1 2" key="1">
    <citation type="submission" date="2021-03" db="EMBL/GenBank/DDBJ databases">
        <authorList>
            <person name="Gilmore M.S."/>
            <person name="Schwartzman J."/>
            <person name="Van Tyne D."/>
            <person name="Martin M."/>
            <person name="Earl A.M."/>
            <person name="Manson A.L."/>
            <person name="Straub T."/>
            <person name="Salamzade R."/>
            <person name="Saavedra J."/>
            <person name="Lebreton F."/>
            <person name="Prichula J."/>
            <person name="Schaufler K."/>
            <person name="Gaca A."/>
            <person name="Sgardioli B."/>
            <person name="Wagenaar J."/>
            <person name="Strong T."/>
        </authorList>
    </citation>
    <scope>NUCLEOTIDE SEQUENCE [LARGE SCALE GENOMIC DNA]</scope>
    <source>
        <strain evidence="1 2">DIV1094</strain>
    </source>
</reference>
<accession>A0ABZ2SV12</accession>
<dbReference type="EMBL" id="CP147250">
    <property type="protein sequence ID" value="WYJ78986.1"/>
    <property type="molecule type" value="Genomic_DNA"/>
</dbReference>
<organism evidence="1 2">
    <name type="scientific">Candidatus Enterococcus mangumiae</name>
    <dbReference type="NCBI Taxonomy" id="2230878"/>
    <lineage>
        <taxon>Bacteria</taxon>
        <taxon>Bacillati</taxon>
        <taxon>Bacillota</taxon>
        <taxon>Bacilli</taxon>
        <taxon>Lactobacillales</taxon>
        <taxon>Enterococcaceae</taxon>
        <taxon>Enterococcus</taxon>
    </lineage>
</organism>
<protein>
    <submittedName>
        <fullName evidence="1">Uncharacterized protein</fullName>
    </submittedName>
</protein>
<evidence type="ECO:0000313" key="1">
    <source>
        <dbReference type="EMBL" id="WYJ78986.1"/>
    </source>
</evidence>
<reference evidence="1 2" key="2">
    <citation type="submission" date="2024-03" db="EMBL/GenBank/DDBJ databases">
        <title>The Genome Sequence of Enterococcus sp. DIV1094.</title>
        <authorList>
            <consortium name="The Broad Institute Genomics Platform"/>
            <consortium name="The Broad Institute Microbial Omics Core"/>
            <consortium name="The Broad Institute Genomic Center for Infectious Diseases"/>
            <person name="Earl A."/>
            <person name="Manson A."/>
            <person name="Gilmore M."/>
            <person name="Schwartman J."/>
            <person name="Shea T."/>
            <person name="Abouelleil A."/>
            <person name="Cao P."/>
            <person name="Chapman S."/>
            <person name="Cusick C."/>
            <person name="Young S."/>
            <person name="Neafsey D."/>
            <person name="Nusbaum C."/>
            <person name="Birren B."/>
        </authorList>
    </citation>
    <scope>NUCLEOTIDE SEQUENCE [LARGE SCALE GENOMIC DNA]</scope>
    <source>
        <strain evidence="1 2">DIV1094</strain>
    </source>
</reference>
<proteinExistence type="predicted"/>
<keyword evidence="2" id="KW-1185">Reference proteome</keyword>
<dbReference type="Proteomes" id="UP000664360">
    <property type="component" value="Chromosome"/>
</dbReference>
<sequence>MNGQFPLANVSEKANPKYTYSQIDIIYSVKLTILL</sequence>
<evidence type="ECO:0000313" key="2">
    <source>
        <dbReference type="Proteomes" id="UP000664360"/>
    </source>
</evidence>
<gene>
    <name evidence="1" type="ORF">DOK79_000493</name>
</gene>